<dbReference type="InParanoid" id="A0A0C3C9G2"/>
<protein>
    <recommendedName>
        <fullName evidence="1">Heterokaryon incompatibility domain-containing protein</fullName>
    </recommendedName>
</protein>
<dbReference type="InterPro" id="IPR010730">
    <property type="entry name" value="HET"/>
</dbReference>
<organism evidence="2 3">
    <name type="scientific">Oidiodendron maius (strain Zn)</name>
    <dbReference type="NCBI Taxonomy" id="913774"/>
    <lineage>
        <taxon>Eukaryota</taxon>
        <taxon>Fungi</taxon>
        <taxon>Dikarya</taxon>
        <taxon>Ascomycota</taxon>
        <taxon>Pezizomycotina</taxon>
        <taxon>Leotiomycetes</taxon>
        <taxon>Leotiomycetes incertae sedis</taxon>
        <taxon>Myxotrichaceae</taxon>
        <taxon>Oidiodendron</taxon>
    </lineage>
</organism>
<gene>
    <name evidence="2" type="ORF">OIDMADRAFT_170974</name>
</gene>
<dbReference type="InterPro" id="IPR052895">
    <property type="entry name" value="HetReg/Transcr_Mod"/>
</dbReference>
<accession>A0A0C3C9G2</accession>
<evidence type="ECO:0000313" key="3">
    <source>
        <dbReference type="Proteomes" id="UP000054321"/>
    </source>
</evidence>
<dbReference type="STRING" id="913774.A0A0C3C9G2"/>
<reference evidence="2 3" key="1">
    <citation type="submission" date="2014-04" db="EMBL/GenBank/DDBJ databases">
        <authorList>
            <consortium name="DOE Joint Genome Institute"/>
            <person name="Kuo A."/>
            <person name="Martino E."/>
            <person name="Perotto S."/>
            <person name="Kohler A."/>
            <person name="Nagy L.G."/>
            <person name="Floudas D."/>
            <person name="Copeland A."/>
            <person name="Barry K.W."/>
            <person name="Cichocki N."/>
            <person name="Veneault-Fourrey C."/>
            <person name="LaButti K."/>
            <person name="Lindquist E.A."/>
            <person name="Lipzen A."/>
            <person name="Lundell T."/>
            <person name="Morin E."/>
            <person name="Murat C."/>
            <person name="Sun H."/>
            <person name="Tunlid A."/>
            <person name="Henrissat B."/>
            <person name="Grigoriev I.V."/>
            <person name="Hibbett D.S."/>
            <person name="Martin F."/>
            <person name="Nordberg H.P."/>
            <person name="Cantor M.N."/>
            <person name="Hua S.X."/>
        </authorList>
    </citation>
    <scope>NUCLEOTIDE SEQUENCE [LARGE SCALE GENOMIC DNA]</scope>
    <source>
        <strain evidence="2 3">Zn</strain>
    </source>
</reference>
<keyword evidence="3" id="KW-1185">Reference proteome</keyword>
<dbReference type="Pfam" id="PF06985">
    <property type="entry name" value="HET"/>
    <property type="match status" value="1"/>
</dbReference>
<dbReference type="AlphaFoldDB" id="A0A0C3C9G2"/>
<dbReference type="PANTHER" id="PTHR24148:SF73">
    <property type="entry name" value="HET DOMAIN PROTEIN (AFU_ORTHOLOGUE AFUA_8G01020)"/>
    <property type="match status" value="1"/>
</dbReference>
<name>A0A0C3C9G2_OIDMZ</name>
<dbReference type="Pfam" id="PF26639">
    <property type="entry name" value="Het-6_barrel"/>
    <property type="match status" value="1"/>
</dbReference>
<dbReference type="Proteomes" id="UP000054321">
    <property type="component" value="Unassembled WGS sequence"/>
</dbReference>
<proteinExistence type="predicted"/>
<dbReference type="OrthoDB" id="2157530at2759"/>
<evidence type="ECO:0000259" key="1">
    <source>
        <dbReference type="Pfam" id="PF06985"/>
    </source>
</evidence>
<feature type="domain" description="Heterokaryon incompatibility" evidence="1">
    <location>
        <begin position="126"/>
        <end position="224"/>
    </location>
</feature>
<evidence type="ECO:0000313" key="2">
    <source>
        <dbReference type="EMBL" id="KIM95548.1"/>
    </source>
</evidence>
<dbReference type="HOGENOM" id="CLU_004184_7_3_1"/>
<dbReference type="EMBL" id="KN832886">
    <property type="protein sequence ID" value="KIM95548.1"/>
    <property type="molecule type" value="Genomic_DNA"/>
</dbReference>
<reference evidence="3" key="2">
    <citation type="submission" date="2015-01" db="EMBL/GenBank/DDBJ databases">
        <title>Evolutionary Origins and Diversification of the Mycorrhizal Mutualists.</title>
        <authorList>
            <consortium name="DOE Joint Genome Institute"/>
            <consortium name="Mycorrhizal Genomics Consortium"/>
            <person name="Kohler A."/>
            <person name="Kuo A."/>
            <person name="Nagy L.G."/>
            <person name="Floudas D."/>
            <person name="Copeland A."/>
            <person name="Barry K.W."/>
            <person name="Cichocki N."/>
            <person name="Veneault-Fourrey C."/>
            <person name="LaButti K."/>
            <person name="Lindquist E.A."/>
            <person name="Lipzen A."/>
            <person name="Lundell T."/>
            <person name="Morin E."/>
            <person name="Murat C."/>
            <person name="Riley R."/>
            <person name="Ohm R."/>
            <person name="Sun H."/>
            <person name="Tunlid A."/>
            <person name="Henrissat B."/>
            <person name="Grigoriev I.V."/>
            <person name="Hibbett D.S."/>
            <person name="Martin F."/>
        </authorList>
    </citation>
    <scope>NUCLEOTIDE SEQUENCE [LARGE SCALE GENOMIC DNA]</scope>
    <source>
        <strain evidence="3">Zn</strain>
    </source>
</reference>
<sequence>MSDGGIDDYTGLVGWHKKGLGLKEWLDGIRSGDAIQILPKAEYAQWNNFVSKAQIEVWVEVLVTRARSAASTYLGNDYSAYRQLVVENKEIRLVEIEPRASDDDEDAFIQLSLKYTALSDLHRISYEALSYTWGDDFSPQTIFVMDGDKSTSAHPMSVNSNLFGALRHLRRRDMSRVMWIDLLSINQTDVVERSQQVAIMGDIFAAATAVQVWLGDLNDHLREDFELKATDPRDKIFALLTFGDETHCISTLPDMVRPDYSKSTARILSAIHTLHGRTWLDMSGPNSSEKLDLSQRPSWTLWSSGRSEWQHATLALRSSCRYRASGDRHVDLDLLASLRSTNSMTIALKGIRVTSIAKISPYRYYQQPILSRGIREAYNAIFAPALVRGQWTTLSEIDLQHTDVETLARVSEKTTHETAARDHVAAHRAGKSGDGTYLPCHGNCGLETADGAFGLCPSSAQVSDVVVVLYGGRVPYLLRPTETPTEFYLIGECYVEGIMYGEALVSTSCTLTEEVFLLV</sequence>
<dbReference type="PANTHER" id="PTHR24148">
    <property type="entry name" value="ANKYRIN REPEAT DOMAIN-CONTAINING PROTEIN 39 HOMOLOG-RELATED"/>
    <property type="match status" value="1"/>
</dbReference>